<dbReference type="HOGENOM" id="CLU_178314_0_0_10"/>
<dbReference type="eggNOG" id="ENOG5033C61">
    <property type="taxonomic scope" value="Bacteria"/>
</dbReference>
<evidence type="ECO:0000313" key="1">
    <source>
        <dbReference type="EMBL" id="AFL77143.1"/>
    </source>
</evidence>
<name>I3YJH5_ALIFI</name>
<proteinExistence type="predicted"/>
<dbReference type="Proteomes" id="UP000006052">
    <property type="component" value="Chromosome"/>
</dbReference>
<dbReference type="KEGG" id="afd:Alfi_0768"/>
<evidence type="ECO:0000313" key="2">
    <source>
        <dbReference type="Proteomes" id="UP000006052"/>
    </source>
</evidence>
<dbReference type="RefSeq" id="WP_014774827.1">
    <property type="nucleotide sequence ID" value="NC_018011.1"/>
</dbReference>
<accession>I3YJH5</accession>
<dbReference type="PATRIC" id="fig|679935.3.peg.712"/>
<dbReference type="AlphaFoldDB" id="I3YJH5"/>
<reference evidence="2" key="1">
    <citation type="journal article" date="2013" name="Stand. Genomic Sci.">
        <title>Complete genome sequence of the bile-resistant pigment-producing anaerobe Alistipes finegoldii type strain (AHN2437(T)).</title>
        <authorList>
            <person name="Mavromatis K."/>
            <person name="Stackebrandt E."/>
            <person name="Munk C."/>
            <person name="Lapidus A."/>
            <person name="Nolan M."/>
            <person name="Lucas S."/>
            <person name="Hammon N."/>
            <person name="Deshpande S."/>
            <person name="Cheng J.F."/>
            <person name="Tapia R."/>
            <person name="Goodwin L.A."/>
            <person name="Pitluck S."/>
            <person name="Liolios K."/>
            <person name="Pagani I."/>
            <person name="Ivanova N."/>
            <person name="Mikhailova N."/>
            <person name="Huntemann M."/>
            <person name="Pati A."/>
            <person name="Chen A."/>
            <person name="Palaniappan K."/>
            <person name="Land M."/>
            <person name="Hauser L."/>
            <person name="Rohde M."/>
            <person name="Gronow S."/>
            <person name="Goker M."/>
            <person name="Detter J.C."/>
            <person name="Bristow J."/>
            <person name="Eisen J.A."/>
            <person name="Markowitz V."/>
            <person name="Hugenholtz P."/>
            <person name="Kyrpides N.C."/>
            <person name="Klenk H.P."/>
            <person name="Woyke T."/>
        </authorList>
    </citation>
    <scope>NUCLEOTIDE SEQUENCE</scope>
    <source>
        <strain evidence="2">DSM 17242 / JCM 16770 / AHN 2437 / CCUG 46020 / CIP 107999</strain>
    </source>
</reference>
<organism evidence="1 2">
    <name type="scientific">Alistipes finegoldii (strain DSM 17242 / JCM 16770 / CCUG 46020 / CIP 107999 / KCTC 15236 / AHN 2437)</name>
    <dbReference type="NCBI Taxonomy" id="679935"/>
    <lineage>
        <taxon>Bacteria</taxon>
        <taxon>Pseudomonadati</taxon>
        <taxon>Bacteroidota</taxon>
        <taxon>Bacteroidia</taxon>
        <taxon>Bacteroidales</taxon>
        <taxon>Rikenellaceae</taxon>
        <taxon>Alistipes</taxon>
    </lineage>
</organism>
<dbReference type="STRING" id="679935.Alfi_0768"/>
<gene>
    <name evidence="1" type="ordered locus">Alfi_0768</name>
</gene>
<protein>
    <submittedName>
        <fullName evidence="1">Uncharacterized protein</fullName>
    </submittedName>
</protein>
<sequence>MAKIAPSDRQSLLDIAVQTSGGVEAAFDLAAANDVSVSEPLEAGAQLETAPVADKMVLERYTARQIRPATELSDEEIEAAPFGGIGYMGIEVDFMVR</sequence>
<dbReference type="EMBL" id="CP003274">
    <property type="protein sequence ID" value="AFL77143.1"/>
    <property type="molecule type" value="Genomic_DNA"/>
</dbReference>